<protein>
    <submittedName>
        <fullName evidence="1">Uncharacterized protein</fullName>
    </submittedName>
</protein>
<evidence type="ECO:0000313" key="1">
    <source>
        <dbReference type="EMBL" id="KKL20037.1"/>
    </source>
</evidence>
<dbReference type="EMBL" id="LAZR01038255">
    <property type="protein sequence ID" value="KKL20037.1"/>
    <property type="molecule type" value="Genomic_DNA"/>
</dbReference>
<gene>
    <name evidence="1" type="ORF">LCGC14_2459470</name>
</gene>
<name>A0A0F9C1C9_9ZZZZ</name>
<dbReference type="AlphaFoldDB" id="A0A0F9C1C9"/>
<accession>A0A0F9C1C9</accession>
<proteinExistence type="predicted"/>
<organism evidence="1">
    <name type="scientific">marine sediment metagenome</name>
    <dbReference type="NCBI Taxonomy" id="412755"/>
    <lineage>
        <taxon>unclassified sequences</taxon>
        <taxon>metagenomes</taxon>
        <taxon>ecological metagenomes</taxon>
    </lineage>
</organism>
<reference evidence="1" key="1">
    <citation type="journal article" date="2015" name="Nature">
        <title>Complex archaea that bridge the gap between prokaryotes and eukaryotes.</title>
        <authorList>
            <person name="Spang A."/>
            <person name="Saw J.H."/>
            <person name="Jorgensen S.L."/>
            <person name="Zaremba-Niedzwiedzka K."/>
            <person name="Martijn J."/>
            <person name="Lind A.E."/>
            <person name="van Eijk R."/>
            <person name="Schleper C."/>
            <person name="Guy L."/>
            <person name="Ettema T.J."/>
        </authorList>
    </citation>
    <scope>NUCLEOTIDE SEQUENCE</scope>
</reference>
<comment type="caution">
    <text evidence="1">The sequence shown here is derived from an EMBL/GenBank/DDBJ whole genome shotgun (WGS) entry which is preliminary data.</text>
</comment>
<sequence>MTIHKVSTKTWDDVPVDVTIKGDEVHCYVPISFQGTTDQSLKDFEKVFGPRSWSGHYNPNDLGLSAARHVFTFLNII</sequence>